<sequence length="283" mass="32012">MKKKDLINYIPIIIATPSIIIGVMAMYINNVPFFIYIQNIFYLIILGLISYFALSKEYDINKNKAAISILISVMFLFTTFINSGVENVHRWIAIGPIKVHVAAIVLPIIIINLWKLLQSKSWWFSSIIVICVSVILVLQPDASMVTAFVISMIILLWNTTNNIYRYFIVVLLNGLIIFSWIFLDGLAPVAYVEGIISLVASMGMIWLILGIISLMILPLPFLFFPPKEHKLLSLSIGVYFIVILISNLFGNFPVPLMGYGVSPIIGYFISITWFVKRKVDSSH</sequence>
<keyword evidence="1" id="KW-0812">Transmembrane</keyword>
<protein>
    <submittedName>
        <fullName evidence="2">Cell division protein</fullName>
    </submittedName>
</protein>
<keyword evidence="3" id="KW-1185">Reference proteome</keyword>
<feature type="transmembrane region" description="Helical" evidence="1">
    <location>
        <begin position="256"/>
        <end position="275"/>
    </location>
</feature>
<dbReference type="RefSeq" id="WP_191740293.1">
    <property type="nucleotide sequence ID" value="NZ_JACSQB010000074.1"/>
</dbReference>
<keyword evidence="1" id="KW-0472">Membrane</keyword>
<evidence type="ECO:0000256" key="1">
    <source>
        <dbReference type="SAM" id="Phobius"/>
    </source>
</evidence>
<reference evidence="2 3" key="1">
    <citation type="submission" date="2020-08" db="EMBL/GenBank/DDBJ databases">
        <title>A Genomic Blueprint of the Chicken Gut Microbiome.</title>
        <authorList>
            <person name="Gilroy R."/>
            <person name="Ravi A."/>
            <person name="Getino M."/>
            <person name="Pursley I."/>
            <person name="Horton D.L."/>
            <person name="Alikhan N.-F."/>
            <person name="Baker D."/>
            <person name="Gharbi K."/>
            <person name="Hall N."/>
            <person name="Watson M."/>
            <person name="Adriaenssens E.M."/>
            <person name="Foster-Nyarko E."/>
            <person name="Jarju S."/>
            <person name="Secka A."/>
            <person name="Antonio M."/>
            <person name="Oren A."/>
            <person name="Chaudhuri R."/>
            <person name="La Ragione R.M."/>
            <person name="Hildebrand F."/>
            <person name="Pallen M.J."/>
        </authorList>
    </citation>
    <scope>NUCLEOTIDE SEQUENCE [LARGE SCALE GENOMIC DNA]</scope>
    <source>
        <strain evidence="2 3">N37</strain>
    </source>
</reference>
<evidence type="ECO:0000313" key="2">
    <source>
        <dbReference type="EMBL" id="MBD8047322.1"/>
    </source>
</evidence>
<keyword evidence="1" id="KW-1133">Transmembrane helix</keyword>
<feature type="transmembrane region" description="Helical" evidence="1">
    <location>
        <begin position="121"/>
        <end position="138"/>
    </location>
</feature>
<feature type="transmembrane region" description="Helical" evidence="1">
    <location>
        <begin position="91"/>
        <end position="114"/>
    </location>
</feature>
<dbReference type="EMBL" id="JACSQB010000074">
    <property type="protein sequence ID" value="MBD8047322.1"/>
    <property type="molecule type" value="Genomic_DNA"/>
</dbReference>
<name>A0ABR8YT53_9CLOT</name>
<organism evidence="2 3">
    <name type="scientific">Clostridium faecium</name>
    <dbReference type="NCBI Taxonomy" id="2762223"/>
    <lineage>
        <taxon>Bacteria</taxon>
        <taxon>Bacillati</taxon>
        <taxon>Bacillota</taxon>
        <taxon>Clostridia</taxon>
        <taxon>Eubacteriales</taxon>
        <taxon>Clostridiaceae</taxon>
        <taxon>Clostridium</taxon>
    </lineage>
</organism>
<keyword evidence="2" id="KW-0132">Cell division</keyword>
<feature type="transmembrane region" description="Helical" evidence="1">
    <location>
        <begin position="144"/>
        <end position="159"/>
    </location>
</feature>
<accession>A0ABR8YT53</accession>
<proteinExistence type="predicted"/>
<feature type="transmembrane region" description="Helical" evidence="1">
    <location>
        <begin position="166"/>
        <end position="183"/>
    </location>
</feature>
<feature type="transmembrane region" description="Helical" evidence="1">
    <location>
        <begin position="7"/>
        <end position="27"/>
    </location>
</feature>
<dbReference type="GO" id="GO:0051301">
    <property type="term" value="P:cell division"/>
    <property type="evidence" value="ECO:0007669"/>
    <property type="project" value="UniProtKB-KW"/>
</dbReference>
<gene>
    <name evidence="2" type="ORF">H9637_09785</name>
</gene>
<comment type="caution">
    <text evidence="2">The sequence shown here is derived from an EMBL/GenBank/DDBJ whole genome shotgun (WGS) entry which is preliminary data.</text>
</comment>
<feature type="transmembrane region" description="Helical" evidence="1">
    <location>
        <begin position="231"/>
        <end position="250"/>
    </location>
</feature>
<feature type="transmembrane region" description="Helical" evidence="1">
    <location>
        <begin position="66"/>
        <end position="85"/>
    </location>
</feature>
<feature type="transmembrane region" description="Helical" evidence="1">
    <location>
        <begin position="195"/>
        <end position="224"/>
    </location>
</feature>
<feature type="transmembrane region" description="Helical" evidence="1">
    <location>
        <begin position="33"/>
        <end position="54"/>
    </location>
</feature>
<evidence type="ECO:0000313" key="3">
    <source>
        <dbReference type="Proteomes" id="UP000627166"/>
    </source>
</evidence>
<keyword evidence="2" id="KW-0131">Cell cycle</keyword>
<dbReference type="Proteomes" id="UP000627166">
    <property type="component" value="Unassembled WGS sequence"/>
</dbReference>